<dbReference type="InterPro" id="IPR000477">
    <property type="entry name" value="RT_dom"/>
</dbReference>
<dbReference type="InterPro" id="IPR041577">
    <property type="entry name" value="RT_RNaseH_2"/>
</dbReference>
<name>A0ABN7B577_9HEMI</name>
<sequence length="873" mass="98671">MEAQLANLVTTLTAFVERLPTASQEARAASTSQAQSVGRSVKTILQTISTSFEHFDENAESFDNYIQRLENFLAMKGLGLSESASAAEKAEVDEAKRLLFINCLGAKYFELLSNLTAPNRPADTSYEEAVSLLREHLSPKQNVLTEQHRFFSRSQGATESVSDFVTALKHLIKTAEFKCECEAAATCSKSIMNLVLRAQLIRGLRDSDIREKILQKEDISFDDCLKTALAIEVSKIENKEAYKNSSVNINKISDRQQKFQPRQPFRKSFVSHTKKAPVDLDKLGLRGLCLHCGGRHTSKSCRIKKKLRCKSCSQKYHTEKVCIKSLLNKTRDVHFLDDGYDQSSSDTDEEIGINHVLEVFSNEQFKGSDDRMLVQLLLNNNQHTFECDSGCRVTIMSLSNFKSLNLNTALKHTDVTLRSFTGHIFRPVGVAKVTVSYKKVKQLLDLYIIDLEKDSIVGRDWIRSLNIDLNQIPCSNISTIRTAFSPQREAKLIFSKFSDVFEKKIGTVPNYTVSLQFRNDARPVFLKPRTVPYAIKEQVETEIRKLEAEGIIEKTNSSAWGTPLVVIPKPNGELRLCADYKVTVNSQLLDSRYPIPNQEEIFNKIQDGKIFCSLDIYRAFLHLPLDAPSSEALTISTHMGTYTVKKLFFGVKTAPNIFHQFIDQIIQDLPGTTAFFDDCIVKGRDFEECKQNLEILLNKFRKNNLHLNPDKCHLFKEKISYLGHVISAHGIHKAPDKIEAVIKARPPRNVDELRQFLGLVTYYSKFFPDRATMLSPLNELLRKNHPFTWTSKCQIAFEAAKREVASDRVLVPFSTELPLILATDASPHGLAGVLSHLMPNGDERPIIFISRSLTEAEAVQDGERGTNLWKMDD</sequence>
<dbReference type="SUPFAM" id="SSF50630">
    <property type="entry name" value="Acid proteases"/>
    <property type="match status" value="1"/>
</dbReference>
<evidence type="ECO:0000313" key="3">
    <source>
        <dbReference type="Proteomes" id="UP001307889"/>
    </source>
</evidence>
<dbReference type="Gene3D" id="2.40.70.10">
    <property type="entry name" value="Acid Proteases"/>
    <property type="match status" value="1"/>
</dbReference>
<dbReference type="Pfam" id="PF00078">
    <property type="entry name" value="RVT_1"/>
    <property type="match status" value="1"/>
</dbReference>
<organism evidence="2 3">
    <name type="scientific">Nesidiocoris tenuis</name>
    <dbReference type="NCBI Taxonomy" id="355587"/>
    <lineage>
        <taxon>Eukaryota</taxon>
        <taxon>Metazoa</taxon>
        <taxon>Ecdysozoa</taxon>
        <taxon>Arthropoda</taxon>
        <taxon>Hexapoda</taxon>
        <taxon>Insecta</taxon>
        <taxon>Pterygota</taxon>
        <taxon>Neoptera</taxon>
        <taxon>Paraneoptera</taxon>
        <taxon>Hemiptera</taxon>
        <taxon>Heteroptera</taxon>
        <taxon>Panheteroptera</taxon>
        <taxon>Cimicomorpha</taxon>
        <taxon>Miridae</taxon>
        <taxon>Dicyphina</taxon>
        <taxon>Nesidiocoris</taxon>
    </lineage>
</organism>
<evidence type="ECO:0000313" key="2">
    <source>
        <dbReference type="EMBL" id="BES98989.1"/>
    </source>
</evidence>
<gene>
    <name evidence="2" type="ORF">NTJ_11805</name>
</gene>
<dbReference type="PANTHER" id="PTHR37984">
    <property type="entry name" value="PROTEIN CBG26694"/>
    <property type="match status" value="1"/>
</dbReference>
<dbReference type="EMBL" id="AP028918">
    <property type="protein sequence ID" value="BES98989.1"/>
    <property type="molecule type" value="Genomic_DNA"/>
</dbReference>
<protein>
    <recommendedName>
        <fullName evidence="1">Reverse transcriptase domain-containing protein</fullName>
    </recommendedName>
</protein>
<dbReference type="InterPro" id="IPR021109">
    <property type="entry name" value="Peptidase_aspartic_dom_sf"/>
</dbReference>
<keyword evidence="3" id="KW-1185">Reference proteome</keyword>
<proteinExistence type="predicted"/>
<dbReference type="InterPro" id="IPR043128">
    <property type="entry name" value="Rev_trsase/Diguanyl_cyclase"/>
</dbReference>
<reference evidence="2 3" key="1">
    <citation type="submission" date="2023-09" db="EMBL/GenBank/DDBJ databases">
        <title>Nesidiocoris tenuis whole genome shotgun sequence.</title>
        <authorList>
            <person name="Shibata T."/>
            <person name="Shimoda M."/>
            <person name="Kobayashi T."/>
            <person name="Uehara T."/>
        </authorList>
    </citation>
    <scope>NUCLEOTIDE SEQUENCE [LARGE SCALE GENOMIC DNA]</scope>
    <source>
        <strain evidence="2 3">Japan</strain>
    </source>
</reference>
<dbReference type="Gene3D" id="3.30.70.270">
    <property type="match status" value="2"/>
</dbReference>
<dbReference type="PROSITE" id="PS50878">
    <property type="entry name" value="RT_POL"/>
    <property type="match status" value="1"/>
</dbReference>
<dbReference type="Pfam" id="PF17919">
    <property type="entry name" value="RT_RNaseH_2"/>
    <property type="match status" value="1"/>
</dbReference>
<dbReference type="PANTHER" id="PTHR37984:SF13">
    <property type="entry name" value="RIBONUCLEASE H"/>
    <property type="match status" value="1"/>
</dbReference>
<evidence type="ECO:0000259" key="1">
    <source>
        <dbReference type="PROSITE" id="PS50878"/>
    </source>
</evidence>
<dbReference type="InterPro" id="IPR043502">
    <property type="entry name" value="DNA/RNA_pol_sf"/>
</dbReference>
<dbReference type="SUPFAM" id="SSF56672">
    <property type="entry name" value="DNA/RNA polymerases"/>
    <property type="match status" value="1"/>
</dbReference>
<accession>A0ABN7B577</accession>
<dbReference type="Proteomes" id="UP001307889">
    <property type="component" value="Chromosome 10"/>
</dbReference>
<dbReference type="Gene3D" id="3.10.10.10">
    <property type="entry name" value="HIV Type 1 Reverse Transcriptase, subunit A, domain 1"/>
    <property type="match status" value="1"/>
</dbReference>
<dbReference type="CDD" id="cd01647">
    <property type="entry name" value="RT_LTR"/>
    <property type="match status" value="1"/>
</dbReference>
<dbReference type="InterPro" id="IPR050951">
    <property type="entry name" value="Retrovirus_Pol_polyprotein"/>
</dbReference>
<feature type="domain" description="Reverse transcriptase" evidence="1">
    <location>
        <begin position="548"/>
        <end position="726"/>
    </location>
</feature>